<dbReference type="InterPro" id="IPR009438">
    <property type="entry name" value="Phytosulfokine"/>
</dbReference>
<dbReference type="GO" id="GO:0008283">
    <property type="term" value="P:cell population proliferation"/>
    <property type="evidence" value="ECO:0007669"/>
    <property type="project" value="UniProtKB-UniRule"/>
</dbReference>
<comment type="similarity">
    <text evidence="2 9">Belongs to the phytosulfokine family.</text>
</comment>
<dbReference type="PANTHER" id="PTHR33285">
    <property type="entry name" value="PHYTOSULFOKINES 3"/>
    <property type="match status" value="1"/>
</dbReference>
<sequence>MTMKIPPGLLLTLLCLCLLSLLVSSASSRLLVPRQGENEAKLDETASTVSVTDTHEETNKLNMGALENCNERDEECLRRRMIAEAHLDYVYTERHNP</sequence>
<gene>
    <name evidence="10" type="ORF">K2173_001976</name>
</gene>
<comment type="PTM">
    <text evidence="9">PSK-alpha is produced by endopeptidase digestion. PSK-beta is produced from PSK-alpha by exopeptidase digestion.</text>
</comment>
<dbReference type="GO" id="GO:0008083">
    <property type="term" value="F:growth factor activity"/>
    <property type="evidence" value="ECO:0007669"/>
    <property type="project" value="UniProtKB-UniRule"/>
</dbReference>
<comment type="PTM">
    <text evidence="9">Sulfation is important for activity and for the binding to a putative membrane receptor.</text>
</comment>
<dbReference type="GO" id="GO:0005576">
    <property type="term" value="C:extracellular region"/>
    <property type="evidence" value="ECO:0007669"/>
    <property type="project" value="UniProtKB-SubCell"/>
</dbReference>
<dbReference type="GO" id="GO:0030154">
    <property type="term" value="P:cell differentiation"/>
    <property type="evidence" value="ECO:0007669"/>
    <property type="project" value="UniProtKB-UniRule"/>
</dbReference>
<dbReference type="EMBL" id="JAIWQS010000009">
    <property type="protein sequence ID" value="KAJ8754078.1"/>
    <property type="molecule type" value="Genomic_DNA"/>
</dbReference>
<evidence type="ECO:0000256" key="2">
    <source>
        <dbReference type="ARBA" id="ARBA00010781"/>
    </source>
</evidence>
<keyword evidence="5 9" id="KW-0765">Sulfation</keyword>
<comment type="caution">
    <text evidence="10">The sequence shown here is derived from an EMBL/GenBank/DDBJ whole genome shotgun (WGS) entry which is preliminary data.</text>
</comment>
<evidence type="ECO:0000256" key="8">
    <source>
        <dbReference type="ARBA" id="ARBA00023030"/>
    </source>
</evidence>
<dbReference type="Proteomes" id="UP001159364">
    <property type="component" value="Linkage Group LG09"/>
</dbReference>
<comment type="subcellular location">
    <subcellularLocation>
        <location evidence="1 9">Secreted</location>
    </subcellularLocation>
</comment>
<keyword evidence="6 9" id="KW-0732">Signal</keyword>
<dbReference type="Pfam" id="PF06404">
    <property type="entry name" value="PSK"/>
    <property type="match status" value="1"/>
</dbReference>
<keyword evidence="7 9" id="KW-0221">Differentiation</keyword>
<evidence type="ECO:0000313" key="11">
    <source>
        <dbReference type="Proteomes" id="UP001159364"/>
    </source>
</evidence>
<evidence type="ECO:0000256" key="9">
    <source>
        <dbReference type="RuleBase" id="RU368031"/>
    </source>
</evidence>
<evidence type="ECO:0000313" key="10">
    <source>
        <dbReference type="EMBL" id="KAJ8754078.1"/>
    </source>
</evidence>
<keyword evidence="8 9" id="KW-0339">Growth factor</keyword>
<comment type="function">
    <text evidence="9">Promotes plant cell differentiation, organogenesis and somatic embryogenesis as well as cell proliferation.</text>
</comment>
<reference evidence="10 11" key="1">
    <citation type="submission" date="2021-09" db="EMBL/GenBank/DDBJ databases">
        <title>Genomic insights and catalytic innovation underlie evolution of tropane alkaloids biosynthesis.</title>
        <authorList>
            <person name="Wang Y.-J."/>
            <person name="Tian T."/>
            <person name="Huang J.-P."/>
            <person name="Huang S.-X."/>
        </authorList>
    </citation>
    <scope>NUCLEOTIDE SEQUENCE [LARGE SCALE GENOMIC DNA]</scope>
    <source>
        <strain evidence="10">KIB-2018</strain>
        <tissue evidence="10">Leaf</tissue>
    </source>
</reference>
<feature type="chain" id="PRO_5043085448" description="Phytosulfokine" evidence="9">
    <location>
        <begin position="29"/>
        <end position="97"/>
    </location>
</feature>
<keyword evidence="3 9" id="KW-0217">Developmental protein</keyword>
<evidence type="ECO:0000256" key="1">
    <source>
        <dbReference type="ARBA" id="ARBA00004613"/>
    </source>
</evidence>
<protein>
    <recommendedName>
        <fullName evidence="9">Phytosulfokine</fullName>
    </recommendedName>
    <component>
        <recommendedName>
            <fullName evidence="9">Phytosulfokine-alpha</fullName>
            <shortName evidence="9">PSK-alpha</shortName>
            <shortName evidence="9">Phytosulfokine-a</shortName>
        </recommendedName>
    </component>
    <component>
        <recommendedName>
            <fullName evidence="9">Phytosulfokine-beta</fullName>
            <shortName evidence="9">PSK-beta</shortName>
            <shortName evidence="9">Phytosulfokine-b</shortName>
        </recommendedName>
    </component>
</protein>
<evidence type="ECO:0000256" key="7">
    <source>
        <dbReference type="ARBA" id="ARBA00022782"/>
    </source>
</evidence>
<dbReference type="AlphaFoldDB" id="A0AAV8SPG1"/>
<keyword evidence="4 9" id="KW-0964">Secreted</keyword>
<evidence type="ECO:0000256" key="6">
    <source>
        <dbReference type="ARBA" id="ARBA00022729"/>
    </source>
</evidence>
<evidence type="ECO:0000256" key="3">
    <source>
        <dbReference type="ARBA" id="ARBA00022473"/>
    </source>
</evidence>
<name>A0AAV8SPG1_9ROSI</name>
<keyword evidence="11" id="KW-1185">Reference proteome</keyword>
<dbReference type="PANTHER" id="PTHR33285:SF33">
    <property type="entry name" value="PHYTOSULFOKINE"/>
    <property type="match status" value="1"/>
</dbReference>
<accession>A0AAV8SPG1</accession>
<organism evidence="10 11">
    <name type="scientific">Erythroxylum novogranatense</name>
    <dbReference type="NCBI Taxonomy" id="1862640"/>
    <lineage>
        <taxon>Eukaryota</taxon>
        <taxon>Viridiplantae</taxon>
        <taxon>Streptophyta</taxon>
        <taxon>Embryophyta</taxon>
        <taxon>Tracheophyta</taxon>
        <taxon>Spermatophyta</taxon>
        <taxon>Magnoliopsida</taxon>
        <taxon>eudicotyledons</taxon>
        <taxon>Gunneridae</taxon>
        <taxon>Pentapetalae</taxon>
        <taxon>rosids</taxon>
        <taxon>fabids</taxon>
        <taxon>Malpighiales</taxon>
        <taxon>Erythroxylaceae</taxon>
        <taxon>Erythroxylum</taxon>
    </lineage>
</organism>
<evidence type="ECO:0000256" key="4">
    <source>
        <dbReference type="ARBA" id="ARBA00022525"/>
    </source>
</evidence>
<proteinExistence type="inferred from homology"/>
<evidence type="ECO:0000256" key="5">
    <source>
        <dbReference type="ARBA" id="ARBA00022641"/>
    </source>
</evidence>
<feature type="signal peptide" evidence="9">
    <location>
        <begin position="1"/>
        <end position="28"/>
    </location>
</feature>